<dbReference type="PANTHER" id="PTHR10953">
    <property type="entry name" value="UBIQUITIN-ACTIVATING ENZYME E1"/>
    <property type="match status" value="1"/>
</dbReference>
<dbReference type="Gene3D" id="3.40.50.720">
    <property type="entry name" value="NAD(P)-binding Rossmann-like Domain"/>
    <property type="match status" value="1"/>
</dbReference>
<dbReference type="CDD" id="cd00757">
    <property type="entry name" value="ThiF_MoeB_HesA_family"/>
    <property type="match status" value="1"/>
</dbReference>
<dbReference type="InterPro" id="IPR001763">
    <property type="entry name" value="Rhodanese-like_dom"/>
</dbReference>
<dbReference type="Pfam" id="PF00899">
    <property type="entry name" value="ThiF"/>
    <property type="match status" value="1"/>
</dbReference>
<dbReference type="PROSITE" id="PS50206">
    <property type="entry name" value="RHODANESE_3"/>
    <property type="match status" value="1"/>
</dbReference>
<comment type="similarity">
    <text evidence="1">Belongs to the HesA/MoeB/ThiF family.</text>
</comment>
<dbReference type="RefSeq" id="WP_098739267.1">
    <property type="nucleotide sequence ID" value="NZ_PDKW01000043.1"/>
</dbReference>
<dbReference type="NCBIfam" id="NF004281">
    <property type="entry name" value="PRK05690.1"/>
    <property type="match status" value="1"/>
</dbReference>
<evidence type="ECO:0000256" key="6">
    <source>
        <dbReference type="ARBA" id="ARBA00055169"/>
    </source>
</evidence>
<comment type="caution">
    <text evidence="14">The sequence shown here is derived from an EMBL/GenBank/DDBJ whole genome shotgun (WGS) entry which is preliminary data.</text>
</comment>
<evidence type="ECO:0000256" key="1">
    <source>
        <dbReference type="ARBA" id="ARBA00009919"/>
    </source>
</evidence>
<evidence type="ECO:0000313" key="14">
    <source>
        <dbReference type="EMBL" id="PGH53179.1"/>
    </source>
</evidence>
<evidence type="ECO:0000256" key="7">
    <source>
        <dbReference type="ARBA" id="ARBA00063809"/>
    </source>
</evidence>
<evidence type="ECO:0000256" key="4">
    <source>
        <dbReference type="ARBA" id="ARBA00022840"/>
    </source>
</evidence>
<dbReference type="InterPro" id="IPR036873">
    <property type="entry name" value="Rhodanese-like_dom_sf"/>
</dbReference>
<comment type="function">
    <text evidence="6">Catalyzes the adenylation by ATP of the carboxyl group of the C-terminal glycine of sulfur carrier protein MoaD.</text>
</comment>
<dbReference type="OrthoDB" id="9804286at2"/>
<dbReference type="SUPFAM" id="SSF52821">
    <property type="entry name" value="Rhodanese/Cell cycle control phosphatase"/>
    <property type="match status" value="1"/>
</dbReference>
<feature type="domain" description="Rhodanese" evidence="13">
    <location>
        <begin position="27"/>
        <end position="117"/>
    </location>
</feature>
<dbReference type="InterPro" id="IPR045886">
    <property type="entry name" value="ThiF/MoeB/HesA"/>
</dbReference>
<evidence type="ECO:0000313" key="15">
    <source>
        <dbReference type="Proteomes" id="UP000225379"/>
    </source>
</evidence>
<accession>A0A2B8B665</accession>
<dbReference type="EC" id="2.7.7.80" evidence="8"/>
<dbReference type="Pfam" id="PF00581">
    <property type="entry name" value="Rhodanese"/>
    <property type="match status" value="1"/>
</dbReference>
<dbReference type="Gene3D" id="3.40.250.10">
    <property type="entry name" value="Rhodanese-like domain"/>
    <property type="match status" value="1"/>
</dbReference>
<comment type="catalytic activity">
    <reaction evidence="5">
        <text>[molybdopterin-synthase sulfur-carrier protein]-C-terminal Gly-Gly + ATP + H(+) = [molybdopterin-synthase sulfur-carrier protein]-C-terminal Gly-Gly-AMP + diphosphate</text>
        <dbReference type="Rhea" id="RHEA:43616"/>
        <dbReference type="Rhea" id="RHEA-COMP:12159"/>
        <dbReference type="Rhea" id="RHEA-COMP:12202"/>
        <dbReference type="ChEBI" id="CHEBI:15378"/>
        <dbReference type="ChEBI" id="CHEBI:30616"/>
        <dbReference type="ChEBI" id="CHEBI:33019"/>
        <dbReference type="ChEBI" id="CHEBI:90618"/>
        <dbReference type="ChEBI" id="CHEBI:90778"/>
        <dbReference type="EC" id="2.7.7.80"/>
    </reaction>
</comment>
<dbReference type="SUPFAM" id="SSF69572">
    <property type="entry name" value="Activating enzymes of the ubiquitin-like proteins"/>
    <property type="match status" value="1"/>
</dbReference>
<dbReference type="CDD" id="cd00158">
    <property type="entry name" value="RHOD"/>
    <property type="match status" value="1"/>
</dbReference>
<evidence type="ECO:0000256" key="3">
    <source>
        <dbReference type="ARBA" id="ARBA00022741"/>
    </source>
</evidence>
<dbReference type="GO" id="GO:0005524">
    <property type="term" value="F:ATP binding"/>
    <property type="evidence" value="ECO:0007669"/>
    <property type="project" value="UniProtKB-KW"/>
</dbReference>
<protein>
    <recommendedName>
        <fullName evidence="9">Molybdopterin-synthase adenylyltransferase</fullName>
        <ecNumber evidence="8">2.7.7.80</ecNumber>
    </recommendedName>
    <alternativeName>
        <fullName evidence="12">MoaD protein adenylase</fullName>
    </alternativeName>
    <alternativeName>
        <fullName evidence="10">Molybdopterin-converting factor subunit 1 adenylase</fullName>
    </alternativeName>
    <alternativeName>
        <fullName evidence="11">Sulfur carrier protein MoaD adenylyltransferase</fullName>
    </alternativeName>
</protein>
<dbReference type="GO" id="GO:0061605">
    <property type="term" value="F:molybdopterin-synthase adenylyltransferase activity"/>
    <property type="evidence" value="ECO:0007669"/>
    <property type="project" value="UniProtKB-EC"/>
</dbReference>
<dbReference type="PANTHER" id="PTHR10953:SF102">
    <property type="entry name" value="ADENYLYLTRANSFERASE AND SULFURTRANSFERASE MOCS3"/>
    <property type="match status" value="1"/>
</dbReference>
<evidence type="ECO:0000256" key="8">
    <source>
        <dbReference type="ARBA" id="ARBA00066884"/>
    </source>
</evidence>
<dbReference type="InterPro" id="IPR000594">
    <property type="entry name" value="ThiF_NAD_FAD-bd"/>
</dbReference>
<evidence type="ECO:0000256" key="9">
    <source>
        <dbReference type="ARBA" id="ARBA00073635"/>
    </source>
</evidence>
<proteinExistence type="inferred from homology"/>
<evidence type="ECO:0000256" key="12">
    <source>
        <dbReference type="ARBA" id="ARBA00078531"/>
    </source>
</evidence>
<evidence type="ECO:0000256" key="2">
    <source>
        <dbReference type="ARBA" id="ARBA00022679"/>
    </source>
</evidence>
<reference evidence="15" key="1">
    <citation type="submission" date="2017-10" db="EMBL/GenBank/DDBJ databases">
        <authorList>
            <person name="Kravchenko I.K."/>
            <person name="Grouzdev D.S."/>
        </authorList>
    </citation>
    <scope>NUCLEOTIDE SEQUENCE [LARGE SCALE GENOMIC DNA]</scope>
    <source>
        <strain evidence="15">B2</strain>
    </source>
</reference>
<dbReference type="NCBIfam" id="NF006444">
    <property type="entry name" value="PRK08762.1"/>
    <property type="match status" value="1"/>
</dbReference>
<dbReference type="InterPro" id="IPR035985">
    <property type="entry name" value="Ubiquitin-activating_enz"/>
</dbReference>
<dbReference type="FunFam" id="3.40.50.720:FF:000033">
    <property type="entry name" value="Adenylyltransferase and sulfurtransferase MOCS3"/>
    <property type="match status" value="1"/>
</dbReference>
<name>A0A2B8B665_9PROT</name>
<evidence type="ECO:0000256" key="10">
    <source>
        <dbReference type="ARBA" id="ARBA00075110"/>
    </source>
</evidence>
<dbReference type="Proteomes" id="UP000225379">
    <property type="component" value="Unassembled WGS sequence"/>
</dbReference>
<keyword evidence="2" id="KW-0808">Transferase</keyword>
<evidence type="ECO:0000256" key="11">
    <source>
        <dbReference type="ARBA" id="ARBA00075328"/>
    </source>
</evidence>
<comment type="subunit">
    <text evidence="7">Homodimer. Forms a stable heterotetrameric complex of 2 MoeB and 2 MoaD during adenylation of MoaD.</text>
</comment>
<dbReference type="GO" id="GO:0008641">
    <property type="term" value="F:ubiquitin-like modifier activating enzyme activity"/>
    <property type="evidence" value="ECO:0007669"/>
    <property type="project" value="InterPro"/>
</dbReference>
<dbReference type="SMART" id="SM00450">
    <property type="entry name" value="RHOD"/>
    <property type="match status" value="1"/>
</dbReference>
<keyword evidence="15" id="KW-1185">Reference proteome</keyword>
<dbReference type="EMBL" id="PDKW01000043">
    <property type="protein sequence ID" value="PGH53179.1"/>
    <property type="molecule type" value="Genomic_DNA"/>
</dbReference>
<dbReference type="GO" id="GO:0005829">
    <property type="term" value="C:cytosol"/>
    <property type="evidence" value="ECO:0007669"/>
    <property type="project" value="TreeGrafter"/>
</dbReference>
<sequence length="385" mass="40959">MSLKDRRLAELRARIAEVTAADALALQRDGALLVDVREDEETATGSPAGALRLPRGFLELRIEEKAPDPARPLLLMCAGGTRSLFAAEDLLRLGYRDVRSVAGGFSAWKAGGLPVEVPPQLDAAQRERYRRHLTMPEVGEAGQHRLLRSRVALIGAGGLGSPIALYLAAAGVGRLTLIDDDRVERSNLQRQILHVESRLGQRKVESGRTALLDLNPTIEVVSHDTRLEAANVLELLAGHDVVVDGSDNLPTRYLVNDACLRLGVPNVYGAIFRFEGQVSVFGGAAPGVRPCYRCLFPEPPPAEYAPSCAEAGVLGVLPGVIGTIMAAETIKLLLGLGEPLAGRLLLYDGLRGEFNEIAVPVDPDCPSCSAGAHPELSDIAAVCAG</sequence>
<dbReference type="AlphaFoldDB" id="A0A2B8B665"/>
<keyword evidence="4" id="KW-0067">ATP-binding</keyword>
<dbReference type="GO" id="GO:0008146">
    <property type="term" value="F:sulfotransferase activity"/>
    <property type="evidence" value="ECO:0007669"/>
    <property type="project" value="TreeGrafter"/>
</dbReference>
<evidence type="ECO:0000256" key="5">
    <source>
        <dbReference type="ARBA" id="ARBA00052218"/>
    </source>
</evidence>
<dbReference type="GO" id="GO:0004792">
    <property type="term" value="F:thiosulfate-cyanide sulfurtransferase activity"/>
    <property type="evidence" value="ECO:0007669"/>
    <property type="project" value="TreeGrafter"/>
</dbReference>
<organism evidence="14 15">
    <name type="scientific">Azospirillum palustre</name>
    <dbReference type="NCBI Taxonomy" id="2044885"/>
    <lineage>
        <taxon>Bacteria</taxon>
        <taxon>Pseudomonadati</taxon>
        <taxon>Pseudomonadota</taxon>
        <taxon>Alphaproteobacteria</taxon>
        <taxon>Rhodospirillales</taxon>
        <taxon>Azospirillaceae</taxon>
        <taxon>Azospirillum</taxon>
    </lineage>
</organism>
<evidence type="ECO:0000259" key="13">
    <source>
        <dbReference type="PROSITE" id="PS50206"/>
    </source>
</evidence>
<gene>
    <name evidence="14" type="ORF">CRT60_25050</name>
</gene>
<keyword evidence="3" id="KW-0547">Nucleotide-binding</keyword>